<evidence type="ECO:0000259" key="2">
    <source>
        <dbReference type="Pfam" id="PF03478"/>
    </source>
</evidence>
<keyword evidence="4" id="KW-1185">Reference proteome</keyword>
<proteinExistence type="predicted"/>
<reference evidence="3" key="1">
    <citation type="submission" date="2020-07" db="EMBL/GenBank/DDBJ databases">
        <title>Genome sequence and genetic diversity analysis of an under-domesticated orphan crop, white fonio (Digitaria exilis).</title>
        <authorList>
            <person name="Bennetzen J.L."/>
            <person name="Chen S."/>
            <person name="Ma X."/>
            <person name="Wang X."/>
            <person name="Yssel A.E.J."/>
            <person name="Chaluvadi S.R."/>
            <person name="Johnson M."/>
            <person name="Gangashetty P."/>
            <person name="Hamidou F."/>
            <person name="Sanogo M.D."/>
            <person name="Zwaenepoel A."/>
            <person name="Wallace J."/>
            <person name="Van De Peer Y."/>
            <person name="Van Deynze A."/>
        </authorList>
    </citation>
    <scope>NUCLEOTIDE SEQUENCE</scope>
    <source>
        <tissue evidence="3">Leaves</tissue>
    </source>
</reference>
<sequence length="426" mass="47500">MLCLGRPERLLGDLVVVIPFSISLFSLHPQFLQLLRRLFLLLLHRAAAPPLRMPAAASPPLFSLCRDMRSCPHDPTPAYGSSRDLELLLLLLELRQTQGPHASRGSPQFPSTEKLIVDADADEVVRNKTILPTARGLLLVRDPDTMATFLWNPSDGSQVHLPPLEGLQDATLMHSHCVLSDEPSAAGCVVLLVEGGDDTFIWYCRPGDDGEGWVKHEYDIGTQILDVEEDLYEKSVICPVAACRGKFYFNPGDTDLGVLEFCPDPVITFIAIDDDWNDDDGFQEEEEDEDDDEDEEEEGHETSNHGEAVFLVESGGELYRVSLVYATARTNEVDDVLVDRWNFSELRWRGVDDLGGRTFFLSLFYFGASCSVAEHGGLQQDCVYVVYPRRKEMLIVDVKEGTNCLRKLGDEAPAADKAFWLLPATP</sequence>
<dbReference type="AlphaFoldDB" id="A0A835FH20"/>
<comment type="caution">
    <text evidence="3">The sequence shown here is derived from an EMBL/GenBank/DDBJ whole genome shotgun (WGS) entry which is preliminary data.</text>
</comment>
<evidence type="ECO:0000256" key="1">
    <source>
        <dbReference type="SAM" id="MobiDB-lite"/>
    </source>
</evidence>
<feature type="domain" description="KIB1-4 beta-propeller" evidence="2">
    <location>
        <begin position="121"/>
        <end position="386"/>
    </location>
</feature>
<feature type="compositionally biased region" description="Acidic residues" evidence="1">
    <location>
        <begin position="276"/>
        <end position="299"/>
    </location>
</feature>
<evidence type="ECO:0000313" key="4">
    <source>
        <dbReference type="Proteomes" id="UP000636709"/>
    </source>
</evidence>
<organism evidence="3 4">
    <name type="scientific">Digitaria exilis</name>
    <dbReference type="NCBI Taxonomy" id="1010633"/>
    <lineage>
        <taxon>Eukaryota</taxon>
        <taxon>Viridiplantae</taxon>
        <taxon>Streptophyta</taxon>
        <taxon>Embryophyta</taxon>
        <taxon>Tracheophyta</taxon>
        <taxon>Spermatophyta</taxon>
        <taxon>Magnoliopsida</taxon>
        <taxon>Liliopsida</taxon>
        <taxon>Poales</taxon>
        <taxon>Poaceae</taxon>
        <taxon>PACMAD clade</taxon>
        <taxon>Panicoideae</taxon>
        <taxon>Panicodae</taxon>
        <taxon>Paniceae</taxon>
        <taxon>Anthephorinae</taxon>
        <taxon>Digitaria</taxon>
    </lineage>
</organism>
<dbReference type="Pfam" id="PF03478">
    <property type="entry name" value="Beta-prop_KIB1-4"/>
    <property type="match status" value="1"/>
</dbReference>
<feature type="region of interest" description="Disordered" evidence="1">
    <location>
        <begin position="276"/>
        <end position="306"/>
    </location>
</feature>
<dbReference type="PANTHER" id="PTHR33127:SF85">
    <property type="entry name" value="OS11G0436500 PROTEIN"/>
    <property type="match status" value="1"/>
</dbReference>
<dbReference type="EMBL" id="JACEFO010000825">
    <property type="protein sequence ID" value="KAF8755817.1"/>
    <property type="molecule type" value="Genomic_DNA"/>
</dbReference>
<dbReference type="PANTHER" id="PTHR33127">
    <property type="entry name" value="TRANSMEMBRANE PROTEIN"/>
    <property type="match status" value="1"/>
</dbReference>
<dbReference type="Proteomes" id="UP000636709">
    <property type="component" value="Unassembled WGS sequence"/>
</dbReference>
<evidence type="ECO:0000313" key="3">
    <source>
        <dbReference type="EMBL" id="KAF8755817.1"/>
    </source>
</evidence>
<dbReference type="InterPro" id="IPR005174">
    <property type="entry name" value="KIB1-4_b-propeller"/>
</dbReference>
<dbReference type="OrthoDB" id="686549at2759"/>
<protein>
    <recommendedName>
        <fullName evidence="2">KIB1-4 beta-propeller domain-containing protein</fullName>
    </recommendedName>
</protein>
<name>A0A835FH20_9POAL</name>
<accession>A0A835FH20</accession>
<gene>
    <name evidence="3" type="ORF">HU200_011289</name>
</gene>